<keyword evidence="1" id="KW-0812">Transmembrane</keyword>
<keyword evidence="1" id="KW-0472">Membrane</keyword>
<feature type="transmembrane region" description="Helical" evidence="1">
    <location>
        <begin position="103"/>
        <end position="120"/>
    </location>
</feature>
<evidence type="ECO:0000256" key="1">
    <source>
        <dbReference type="SAM" id="Phobius"/>
    </source>
</evidence>
<evidence type="ECO:0000313" key="2">
    <source>
        <dbReference type="EMBL" id="EXI86321.1"/>
    </source>
</evidence>
<feature type="transmembrane region" description="Helical" evidence="1">
    <location>
        <begin position="156"/>
        <end position="180"/>
    </location>
</feature>
<name>A0A011PFF0_ACCRE</name>
<dbReference type="STRING" id="1454004.AW11_03100"/>
<proteinExistence type="predicted"/>
<dbReference type="EMBL" id="JEMY01000044">
    <property type="protein sequence ID" value="EXI86321.1"/>
    <property type="molecule type" value="Genomic_DNA"/>
</dbReference>
<keyword evidence="1" id="KW-1133">Transmembrane helix</keyword>
<accession>A0A011PFF0</accession>
<keyword evidence="3" id="KW-1185">Reference proteome</keyword>
<protein>
    <submittedName>
        <fullName evidence="2">Uncharacterized protein</fullName>
    </submittedName>
</protein>
<sequence>MKGITGNDEVRRAGAVGQGSAWQPLAGWQVIAVVVFGVLILYLGNTGERWIPVLDSANLAFHEAGHPLFWLLNSRLGVYGGTLGQLALPLLVAASFWRRGDAFATSFALLWLFQNFFNIARYMADARAQMLPLVGGDHDWTEIFTRWQVLHLDTRLAALVSLLGWAGVLLVCGALARIWWRGRGQGS</sequence>
<dbReference type="eggNOG" id="ENOG502ZC4V">
    <property type="taxonomic scope" value="Bacteria"/>
</dbReference>
<feature type="transmembrane region" description="Helical" evidence="1">
    <location>
        <begin position="26"/>
        <end position="44"/>
    </location>
</feature>
<comment type="caution">
    <text evidence="2">The sequence shown here is derived from an EMBL/GenBank/DDBJ whole genome shotgun (WGS) entry which is preliminary data.</text>
</comment>
<gene>
    <name evidence="2" type="ORF">AW11_03100</name>
</gene>
<dbReference type="AlphaFoldDB" id="A0A011PFF0"/>
<dbReference type="Proteomes" id="UP000022141">
    <property type="component" value="Unassembled WGS sequence"/>
</dbReference>
<evidence type="ECO:0000313" key="3">
    <source>
        <dbReference type="Proteomes" id="UP000022141"/>
    </source>
</evidence>
<organism evidence="2 3">
    <name type="scientific">Accumulibacter regalis</name>
    <dbReference type="NCBI Taxonomy" id="522306"/>
    <lineage>
        <taxon>Bacteria</taxon>
        <taxon>Pseudomonadati</taxon>
        <taxon>Pseudomonadota</taxon>
        <taxon>Betaproteobacteria</taxon>
        <taxon>Candidatus Accumulibacter</taxon>
    </lineage>
</organism>
<feature type="transmembrane region" description="Helical" evidence="1">
    <location>
        <begin position="76"/>
        <end position="97"/>
    </location>
</feature>
<dbReference type="PATRIC" id="fig|1454004.3.peg.3197"/>
<reference evidence="2" key="1">
    <citation type="submission" date="2014-02" db="EMBL/GenBank/DDBJ databases">
        <title>Expanding our view of genomic diversity in Candidatus Accumulibacter clades.</title>
        <authorList>
            <person name="Skennerton C.T."/>
            <person name="Barr J.J."/>
            <person name="Slater F.R."/>
            <person name="Bond P.L."/>
            <person name="Tyson G.W."/>
        </authorList>
    </citation>
    <scope>NUCLEOTIDE SEQUENCE [LARGE SCALE GENOMIC DNA]</scope>
</reference>